<gene>
    <name evidence="2" type="ORF">TRIUR3_20635</name>
</gene>
<dbReference type="EMBL" id="KD022853">
    <property type="protein sequence ID" value="EMS67150.1"/>
    <property type="molecule type" value="Genomic_DNA"/>
</dbReference>
<reference evidence="2" key="1">
    <citation type="journal article" date="2013" name="Nature">
        <title>Draft genome of the wheat A-genome progenitor Triticum urartu.</title>
        <authorList>
            <person name="Ling H.Q."/>
            <person name="Zhao S."/>
            <person name="Liu D."/>
            <person name="Wang J."/>
            <person name="Sun H."/>
            <person name="Zhang C."/>
            <person name="Fan H."/>
            <person name="Li D."/>
            <person name="Dong L."/>
            <person name="Tao Y."/>
            <person name="Gao C."/>
            <person name="Wu H."/>
            <person name="Li Y."/>
            <person name="Cui Y."/>
            <person name="Guo X."/>
            <person name="Zheng S."/>
            <person name="Wang B."/>
            <person name="Yu K."/>
            <person name="Liang Q."/>
            <person name="Yang W."/>
            <person name="Lou X."/>
            <person name="Chen J."/>
            <person name="Feng M."/>
            <person name="Jian J."/>
            <person name="Zhang X."/>
            <person name="Luo G."/>
            <person name="Jiang Y."/>
            <person name="Liu J."/>
            <person name="Wang Z."/>
            <person name="Sha Y."/>
            <person name="Zhang B."/>
            <person name="Wu H."/>
            <person name="Tang D."/>
            <person name="Shen Q."/>
            <person name="Xue P."/>
            <person name="Zou S."/>
            <person name="Wang X."/>
            <person name="Liu X."/>
            <person name="Wang F."/>
            <person name="Yang Y."/>
            <person name="An X."/>
            <person name="Dong Z."/>
            <person name="Zhang K."/>
            <person name="Zhang X."/>
            <person name="Luo M.C."/>
            <person name="Dvorak J."/>
            <person name="Tong Y."/>
            <person name="Wang J."/>
            <person name="Yang H."/>
            <person name="Li Z."/>
            <person name="Wang D."/>
            <person name="Zhang A."/>
            <person name="Wang J."/>
        </authorList>
    </citation>
    <scope>NUCLEOTIDE SEQUENCE</scope>
</reference>
<organism evidence="2">
    <name type="scientific">Triticum urartu</name>
    <name type="common">Red wild einkorn</name>
    <name type="synonym">Crithodium urartu</name>
    <dbReference type="NCBI Taxonomy" id="4572"/>
    <lineage>
        <taxon>Eukaryota</taxon>
        <taxon>Viridiplantae</taxon>
        <taxon>Streptophyta</taxon>
        <taxon>Embryophyta</taxon>
        <taxon>Tracheophyta</taxon>
        <taxon>Spermatophyta</taxon>
        <taxon>Magnoliopsida</taxon>
        <taxon>Liliopsida</taxon>
        <taxon>Poales</taxon>
        <taxon>Poaceae</taxon>
        <taxon>BOP clade</taxon>
        <taxon>Pooideae</taxon>
        <taxon>Triticodae</taxon>
        <taxon>Triticeae</taxon>
        <taxon>Triticinae</taxon>
        <taxon>Triticum</taxon>
    </lineage>
</organism>
<dbReference type="InterPro" id="IPR036041">
    <property type="entry name" value="Ribosome-inact_prot_sf"/>
</dbReference>
<sequence length="749" mass="82166">MYVINKGCNLPMPSLPFPTSSSNPPIAAEEAGSGNPVVFTNTHPNPTLSRSRYRLCSGHGELGPAGEEEEELLQGDAPPVALSRQPTPELRPGARPRPRQFPLRPGKTVIKKPSSCSSHGDPTPAPLVQGDIAAEVLGDESGADIDIDPEGAGAEEEVLAADAHVVDAAKLEEAATEAARRVGQHRQSIIEGSDNAVFGEKIRCAEAGAGASDERQMVLVLTLEYPRVLKSNPCLSGLLDLDVPRFRINLGVTKKSFHRLMMERLQRMLVICSMILGGNPVTPPIVDGRDAFHIIEILRGRDSVDILFRESDLYFVGFRPRSEGHDSDPKFYLFNNVVTPEWPQWLPYRILPYDSGYSSAVADITVGRHCFPSIFSKLFGFNPENYKSKTTERGKALQWTMIMLSEALRIRDVQQLVERTLESGAVEKIGGPLDEKIHSWARHSRDAFDDVSSNNINWELKGCDGDLLTLKFSEEEALPVIIGQQKKLAAAVMLTEINSLIGIHFTANSQQLPNFHSCLILLLANEKGISVKVKQAVGLLLKSLLLITEATGKICEDFPEDFRDDADLSELPIQQRLLQLFNYPYVILRKLADVKNPAVLSHVCKAFASLKDIESEGLPSKVCHVLNDLKQKLIPSGVWRYADGKDIAVAFRAPIGGGWGQRLEKTSGGSALTSPLLNKLNVFGRVCLLRSPALPLLFCHHGDERKLGAERCSGSTCTVGKFGCCFFMERILDDAVSAYGRDTADSYGR</sequence>
<dbReference type="GO" id="GO:0017148">
    <property type="term" value="P:negative regulation of translation"/>
    <property type="evidence" value="ECO:0007669"/>
    <property type="project" value="UniProtKB-KW"/>
</dbReference>
<dbReference type="Gene3D" id="3.40.420.10">
    <property type="entry name" value="Ricin (A subunit), domain 1"/>
    <property type="match status" value="1"/>
</dbReference>
<dbReference type="AlphaFoldDB" id="M8APX5"/>
<dbReference type="InterPro" id="IPR001574">
    <property type="entry name" value="Ribosome_inactivat_prot"/>
</dbReference>
<evidence type="ECO:0000313" key="2">
    <source>
        <dbReference type="EMBL" id="EMS67150.1"/>
    </source>
</evidence>
<protein>
    <submittedName>
        <fullName evidence="2">Uncharacterized protein</fullName>
    </submittedName>
</protein>
<keyword evidence="1" id="KW-0652">Protein synthesis inhibitor</keyword>
<keyword evidence="1" id="KW-0611">Plant defense</keyword>
<dbReference type="eggNOG" id="ENOG502R74V">
    <property type="taxonomic scope" value="Eukaryota"/>
</dbReference>
<name>M8APX5_TRIUA</name>
<accession>M8APX5</accession>
<dbReference type="Pfam" id="PF00161">
    <property type="entry name" value="RIP"/>
    <property type="match status" value="1"/>
</dbReference>
<keyword evidence="1" id="KW-0378">Hydrolase</keyword>
<dbReference type="InterPro" id="IPR016138">
    <property type="entry name" value="Ribosome_inactivat_prot_sub1"/>
</dbReference>
<dbReference type="GO" id="GO:0090729">
    <property type="term" value="F:toxin activity"/>
    <property type="evidence" value="ECO:0007669"/>
    <property type="project" value="UniProtKB-KW"/>
</dbReference>
<comment type="similarity">
    <text evidence="1">Belongs to the ribosome-inactivating protein family.</text>
</comment>
<proteinExistence type="inferred from homology"/>
<dbReference type="GO" id="GO:0030598">
    <property type="term" value="F:rRNA N-glycosylase activity"/>
    <property type="evidence" value="ECO:0007669"/>
    <property type="project" value="UniProtKB-EC"/>
</dbReference>
<dbReference type="GO" id="GO:0006952">
    <property type="term" value="P:defense response"/>
    <property type="evidence" value="ECO:0007669"/>
    <property type="project" value="UniProtKB-KW"/>
</dbReference>
<comment type="catalytic activity">
    <reaction evidence="1">
        <text>Endohydrolysis of the N-glycosidic bond at one specific adenosine on the 28S rRNA.</text>
        <dbReference type="EC" id="3.2.2.22"/>
    </reaction>
</comment>
<dbReference type="SUPFAM" id="SSF56371">
    <property type="entry name" value="Ribosome inactivating proteins (RIP)"/>
    <property type="match status" value="1"/>
</dbReference>
<keyword evidence="1" id="KW-0800">Toxin</keyword>
<evidence type="ECO:0000256" key="1">
    <source>
        <dbReference type="RuleBase" id="RU004915"/>
    </source>
</evidence>